<keyword evidence="2" id="KW-1185">Reference proteome</keyword>
<organism evidence="1 2">
    <name type="scientific">Carnegiea gigantea</name>
    <dbReference type="NCBI Taxonomy" id="171969"/>
    <lineage>
        <taxon>Eukaryota</taxon>
        <taxon>Viridiplantae</taxon>
        <taxon>Streptophyta</taxon>
        <taxon>Embryophyta</taxon>
        <taxon>Tracheophyta</taxon>
        <taxon>Spermatophyta</taxon>
        <taxon>Magnoliopsida</taxon>
        <taxon>eudicotyledons</taxon>
        <taxon>Gunneridae</taxon>
        <taxon>Pentapetalae</taxon>
        <taxon>Caryophyllales</taxon>
        <taxon>Cactineae</taxon>
        <taxon>Cactaceae</taxon>
        <taxon>Cactoideae</taxon>
        <taxon>Echinocereeae</taxon>
        <taxon>Carnegiea</taxon>
    </lineage>
</organism>
<dbReference type="Proteomes" id="UP001153076">
    <property type="component" value="Unassembled WGS sequence"/>
</dbReference>
<dbReference type="EMBL" id="JAKOGI010000193">
    <property type="protein sequence ID" value="KAJ8440341.1"/>
    <property type="molecule type" value="Genomic_DNA"/>
</dbReference>
<evidence type="ECO:0000313" key="2">
    <source>
        <dbReference type="Proteomes" id="UP001153076"/>
    </source>
</evidence>
<dbReference type="OrthoDB" id="1750912at2759"/>
<gene>
    <name evidence="1" type="ORF">Cgig2_012777</name>
</gene>
<protein>
    <submittedName>
        <fullName evidence="1">Uncharacterized protein</fullName>
    </submittedName>
</protein>
<comment type="caution">
    <text evidence="1">The sequence shown here is derived from an EMBL/GenBank/DDBJ whole genome shotgun (WGS) entry which is preliminary data.</text>
</comment>
<accession>A0A9Q1QG55</accession>
<evidence type="ECO:0000313" key="1">
    <source>
        <dbReference type="EMBL" id="KAJ8440341.1"/>
    </source>
</evidence>
<proteinExistence type="predicted"/>
<reference evidence="1" key="1">
    <citation type="submission" date="2022-04" db="EMBL/GenBank/DDBJ databases">
        <title>Carnegiea gigantea Genome sequencing and assembly v2.</title>
        <authorList>
            <person name="Copetti D."/>
            <person name="Sanderson M.J."/>
            <person name="Burquez A."/>
            <person name="Wojciechowski M.F."/>
        </authorList>
    </citation>
    <scope>NUCLEOTIDE SEQUENCE</scope>
    <source>
        <strain evidence="1">SGP5-SGP5p</strain>
        <tissue evidence="1">Aerial part</tissue>
    </source>
</reference>
<sequence length="294" mass="34444">MTTKKRKKSPDCSFAFISLFPSAFPSRLSSRSICLLTGPSLEVWETSNPMYLYMLRLHLQMLDPPLQGTISRQDWINIYSDAFVTSGPFTCSYHSYVYLHTSAPSPATKRPPFRFQPNWNHYGDVHSILKKKWSMRVNGSLMFCLAQCLKAIKKDLKRWNSIKFANYGVQIKKNMTQLHYVENKLLESLDNHRLNNWHVRLIKQREKLMLFNQRYWRHYACKQWLVYGDRTSHFFTNLLLLGKDDVTLSVLRIRQVSGLTRLNPSKTSLFSISLTDLKWNDVPLCHFLTSLSPL</sequence>
<name>A0A9Q1QG55_9CARY</name>
<dbReference type="AlphaFoldDB" id="A0A9Q1QG55"/>